<gene>
    <name evidence="3" type="ORF">WN59_00875</name>
</gene>
<dbReference type="Pfam" id="PF16884">
    <property type="entry name" value="ADH_N_2"/>
    <property type="match status" value="1"/>
</dbReference>
<dbReference type="EMBL" id="LAYZ01000001">
    <property type="protein sequence ID" value="KKK35419.1"/>
    <property type="molecule type" value="Genomic_DNA"/>
</dbReference>
<evidence type="ECO:0000256" key="1">
    <source>
        <dbReference type="ARBA" id="ARBA00023002"/>
    </source>
</evidence>
<dbReference type="InterPro" id="IPR041694">
    <property type="entry name" value="ADH_N_2"/>
</dbReference>
<dbReference type="PANTHER" id="PTHR43205">
    <property type="entry name" value="PROSTAGLANDIN REDUCTASE"/>
    <property type="match status" value="1"/>
</dbReference>
<dbReference type="FunFam" id="3.40.50.720:FF:000121">
    <property type="entry name" value="Prostaglandin reductase 2"/>
    <property type="match status" value="1"/>
</dbReference>
<keyword evidence="1" id="KW-0560">Oxidoreductase</keyword>
<dbReference type="OrthoDB" id="9805663at2"/>
<dbReference type="PATRIC" id="fig|1432562.3.peg.180"/>
<dbReference type="PANTHER" id="PTHR43205:SF7">
    <property type="entry name" value="PROSTAGLANDIN REDUCTASE 1"/>
    <property type="match status" value="1"/>
</dbReference>
<dbReference type="SUPFAM" id="SSF51735">
    <property type="entry name" value="NAD(P)-binding Rossmann-fold domains"/>
    <property type="match status" value="1"/>
</dbReference>
<dbReference type="GO" id="GO:0016628">
    <property type="term" value="F:oxidoreductase activity, acting on the CH-CH group of donors, NAD or NADP as acceptor"/>
    <property type="evidence" value="ECO:0007669"/>
    <property type="project" value="InterPro"/>
</dbReference>
<dbReference type="Gene3D" id="3.90.180.10">
    <property type="entry name" value="Medium-chain alcohol dehydrogenases, catalytic domain"/>
    <property type="match status" value="1"/>
</dbReference>
<evidence type="ECO:0000259" key="2">
    <source>
        <dbReference type="SMART" id="SM00829"/>
    </source>
</evidence>
<reference evidence="3 4" key="1">
    <citation type="submission" date="2015-04" db="EMBL/GenBank/DDBJ databases">
        <title>Taxonomic description and genome sequence of Salinicoccus sediminis sp. nov., a novel hyper halotolerant bacterium isolated from marine sediment.</title>
        <authorList>
            <person name="Mathan Kumar R."/>
            <person name="Kaur G."/>
            <person name="Kumar N."/>
            <person name="Kumar A."/>
            <person name="Singh N.K."/>
            <person name="Kaur N."/>
            <person name="Mayilraj S."/>
        </authorList>
    </citation>
    <scope>NUCLEOTIDE SEQUENCE [LARGE SCALE GENOMIC DNA]</scope>
    <source>
        <strain evidence="3 4">SV-16</strain>
    </source>
</reference>
<dbReference type="InterPro" id="IPR045010">
    <property type="entry name" value="MDR_fam"/>
</dbReference>
<dbReference type="Proteomes" id="UP000034287">
    <property type="component" value="Unassembled WGS sequence"/>
</dbReference>
<comment type="caution">
    <text evidence="3">The sequence shown here is derived from an EMBL/GenBank/DDBJ whole genome shotgun (WGS) entry which is preliminary data.</text>
</comment>
<feature type="domain" description="Enoyl reductase (ER)" evidence="2">
    <location>
        <begin position="17"/>
        <end position="328"/>
    </location>
</feature>
<dbReference type="InterPro" id="IPR011032">
    <property type="entry name" value="GroES-like_sf"/>
</dbReference>
<dbReference type="Pfam" id="PF00107">
    <property type="entry name" value="ADH_zinc_N"/>
    <property type="match status" value="1"/>
</dbReference>
<dbReference type="CDD" id="cd05288">
    <property type="entry name" value="PGDH"/>
    <property type="match status" value="1"/>
</dbReference>
<dbReference type="Gene3D" id="3.40.50.720">
    <property type="entry name" value="NAD(P)-binding Rossmann-like Domain"/>
    <property type="match status" value="1"/>
</dbReference>
<evidence type="ECO:0000313" key="3">
    <source>
        <dbReference type="EMBL" id="KKK35419.1"/>
    </source>
</evidence>
<dbReference type="RefSeq" id="WP_046511172.1">
    <property type="nucleotide sequence ID" value="NZ_LAYZ01000001.1"/>
</dbReference>
<organism evidence="3 4">
    <name type="scientific">Salinicoccus sediminis</name>
    <dbReference type="NCBI Taxonomy" id="1432562"/>
    <lineage>
        <taxon>Bacteria</taxon>
        <taxon>Bacillati</taxon>
        <taxon>Bacillota</taxon>
        <taxon>Bacilli</taxon>
        <taxon>Bacillales</taxon>
        <taxon>Staphylococcaceae</taxon>
        <taxon>Salinicoccus</taxon>
    </lineage>
</organism>
<dbReference type="AlphaFoldDB" id="A0A0M2SL67"/>
<dbReference type="InterPro" id="IPR013149">
    <property type="entry name" value="ADH-like_C"/>
</dbReference>
<accession>A0A0M2SL67</accession>
<proteinExistence type="predicted"/>
<dbReference type="STRING" id="1432562.WN59_00875"/>
<evidence type="ECO:0000313" key="4">
    <source>
        <dbReference type="Proteomes" id="UP000034287"/>
    </source>
</evidence>
<protein>
    <submittedName>
        <fullName evidence="3">Alcohol dehydrogenase</fullName>
    </submittedName>
</protein>
<name>A0A0M2SL67_9STAP</name>
<dbReference type="SMART" id="SM00829">
    <property type="entry name" value="PKS_ER"/>
    <property type="match status" value="1"/>
</dbReference>
<dbReference type="InterPro" id="IPR020843">
    <property type="entry name" value="ER"/>
</dbReference>
<sequence>MNNEQIVLAERPEGLPGDDVFRYEDVETREPGRDEMVIESVYISVDPYMRGRMNDAKSYAKPFELDKPIESHIVGRVTESNNDDFAEGDVVTGVLPWKKFNTVSEDAVNKVPSTDVPLHLYLSTLGMPGQTAYGGLLNIGKPQEGETVVVSAASGAVGSVVGQIAKIKGARVVGIAGGTEKVDYLTETLGLDAGVDYKKDDFAERLAEAVPDGIDVYFENVGGTVSDEVFNHLNTFARVPVCGAISSYNSKEDNGPRVQQKLIKSQALMQGFLVAQFKDDFKDASEQLAQWVQEGKVHSEVTIAEGFDRLPEAFRNLFTGDNFGKQVVKVSDSLD</sequence>
<keyword evidence="4" id="KW-1185">Reference proteome</keyword>
<dbReference type="SUPFAM" id="SSF50129">
    <property type="entry name" value="GroES-like"/>
    <property type="match status" value="1"/>
</dbReference>
<dbReference type="InterPro" id="IPR036291">
    <property type="entry name" value="NAD(P)-bd_dom_sf"/>
</dbReference>